<dbReference type="EMBL" id="LUCM01008869">
    <property type="protein sequence ID" value="KAA0187797.1"/>
    <property type="molecule type" value="Genomic_DNA"/>
</dbReference>
<keyword evidence="2 8" id="KW-0808">Transferase</keyword>
<evidence type="ECO:0000256" key="1">
    <source>
        <dbReference type="ARBA" id="ARBA00007374"/>
    </source>
</evidence>
<dbReference type="InterPro" id="IPR005522">
    <property type="entry name" value="IPK"/>
</dbReference>
<dbReference type="OrthoDB" id="338650at2759"/>
<dbReference type="PANTHER" id="PTHR12400">
    <property type="entry name" value="INOSITOL POLYPHOSPHATE KINASE"/>
    <property type="match status" value="1"/>
</dbReference>
<organism evidence="9 10">
    <name type="scientific">Fasciolopsis buskii</name>
    <dbReference type="NCBI Taxonomy" id="27845"/>
    <lineage>
        <taxon>Eukaryota</taxon>
        <taxon>Metazoa</taxon>
        <taxon>Spiralia</taxon>
        <taxon>Lophotrochozoa</taxon>
        <taxon>Platyhelminthes</taxon>
        <taxon>Trematoda</taxon>
        <taxon>Digenea</taxon>
        <taxon>Plagiorchiida</taxon>
        <taxon>Echinostomata</taxon>
        <taxon>Echinostomatoidea</taxon>
        <taxon>Fasciolidae</taxon>
        <taxon>Fasciolopsis</taxon>
    </lineage>
</organism>
<protein>
    <recommendedName>
        <fullName evidence="8">Kinase</fullName>
        <ecNumber evidence="8">2.7.-.-</ecNumber>
    </recommendedName>
</protein>
<comment type="caution">
    <text evidence="9">The sequence shown here is derived from an EMBL/GenBank/DDBJ whole genome shotgun (WGS) entry which is preliminary data.</text>
</comment>
<reference evidence="9" key="1">
    <citation type="submission" date="2019-05" db="EMBL/GenBank/DDBJ databases">
        <title>Annotation for the trematode Fasciolopsis buski.</title>
        <authorList>
            <person name="Choi Y.-J."/>
        </authorList>
    </citation>
    <scope>NUCLEOTIDE SEQUENCE</scope>
    <source>
        <strain evidence="9">HT</strain>
        <tissue evidence="9">Whole worm</tissue>
    </source>
</reference>
<keyword evidence="10" id="KW-1185">Reference proteome</keyword>
<dbReference type="Gene3D" id="3.30.470.160">
    <property type="entry name" value="Inositol polyphosphate kinase"/>
    <property type="match status" value="1"/>
</dbReference>
<evidence type="ECO:0000256" key="8">
    <source>
        <dbReference type="RuleBase" id="RU363090"/>
    </source>
</evidence>
<feature type="non-terminal residue" evidence="9">
    <location>
        <position position="1"/>
    </location>
</feature>
<dbReference type="GO" id="GO:0051765">
    <property type="term" value="F:inositol tetrakisphosphate kinase activity"/>
    <property type="evidence" value="ECO:0007669"/>
    <property type="project" value="TreeGrafter"/>
</dbReference>
<accession>A0A8E0RTT1</accession>
<evidence type="ECO:0000256" key="7">
    <source>
        <dbReference type="ARBA" id="ARBA00036525"/>
    </source>
</evidence>
<evidence type="ECO:0000313" key="9">
    <source>
        <dbReference type="EMBL" id="KAA0187797.1"/>
    </source>
</evidence>
<evidence type="ECO:0000256" key="3">
    <source>
        <dbReference type="ARBA" id="ARBA00022741"/>
    </source>
</evidence>
<dbReference type="Proteomes" id="UP000728185">
    <property type="component" value="Unassembled WGS sequence"/>
</dbReference>
<name>A0A8E0RTT1_9TREM</name>
<dbReference type="GO" id="GO:0005524">
    <property type="term" value="F:ATP binding"/>
    <property type="evidence" value="ECO:0007669"/>
    <property type="project" value="UniProtKB-KW"/>
</dbReference>
<dbReference type="InterPro" id="IPR038286">
    <property type="entry name" value="IPK_sf"/>
</dbReference>
<dbReference type="EC" id="2.7.-.-" evidence="8"/>
<keyword evidence="4 8" id="KW-0418">Kinase</keyword>
<dbReference type="GO" id="GO:0008440">
    <property type="term" value="F:inositol-1,4,5-trisphosphate 3-kinase activity"/>
    <property type="evidence" value="ECO:0007669"/>
    <property type="project" value="TreeGrafter"/>
</dbReference>
<keyword evidence="5" id="KW-0067">ATP-binding</keyword>
<evidence type="ECO:0000256" key="4">
    <source>
        <dbReference type="ARBA" id="ARBA00022777"/>
    </source>
</evidence>
<dbReference type="GO" id="GO:0005634">
    <property type="term" value="C:nucleus"/>
    <property type="evidence" value="ECO:0007669"/>
    <property type="project" value="TreeGrafter"/>
</dbReference>
<dbReference type="AlphaFoldDB" id="A0A8E0RTT1"/>
<evidence type="ECO:0000313" key="10">
    <source>
        <dbReference type="Proteomes" id="UP000728185"/>
    </source>
</evidence>
<keyword evidence="3" id="KW-0547">Nucleotide-binding</keyword>
<evidence type="ECO:0000256" key="6">
    <source>
        <dbReference type="ARBA" id="ARBA00036164"/>
    </source>
</evidence>
<sequence length="156" mass="17481">IRLFLGPDSRRAQRLARLFSARLQQLTSWFEKQRLFAFYASSLLLAYANPSGSSLKSTDSWTESSSSPPPGVITSVANEVNFDCTDQSKNNITGHFTDESIVVSLIDFTRWCELSSDRDDNVLYGLYKLIDLFERAATNPTSPALPIFSDRAFVRG</sequence>
<evidence type="ECO:0000256" key="2">
    <source>
        <dbReference type="ARBA" id="ARBA00022679"/>
    </source>
</evidence>
<dbReference type="SUPFAM" id="SSF56104">
    <property type="entry name" value="SAICAR synthase-like"/>
    <property type="match status" value="1"/>
</dbReference>
<evidence type="ECO:0000256" key="5">
    <source>
        <dbReference type="ARBA" id="ARBA00022840"/>
    </source>
</evidence>
<comment type="catalytic activity">
    <reaction evidence="6">
        <text>1D-myo-inositol 1,4,5-trisphosphate + 2 ATP = 1D-myo-inositol 1,3,4,5,6-pentakisphosphate + 2 ADP + 2 H(+)</text>
        <dbReference type="Rhea" id="RHEA:32359"/>
        <dbReference type="ChEBI" id="CHEBI:15378"/>
        <dbReference type="ChEBI" id="CHEBI:30616"/>
        <dbReference type="ChEBI" id="CHEBI:57733"/>
        <dbReference type="ChEBI" id="CHEBI:203600"/>
        <dbReference type="ChEBI" id="CHEBI:456216"/>
        <dbReference type="EC" id="2.7.1.151"/>
    </reaction>
</comment>
<dbReference type="Pfam" id="PF03770">
    <property type="entry name" value="IPK"/>
    <property type="match status" value="1"/>
</dbReference>
<dbReference type="GO" id="GO:0005737">
    <property type="term" value="C:cytoplasm"/>
    <property type="evidence" value="ECO:0007669"/>
    <property type="project" value="TreeGrafter"/>
</dbReference>
<proteinExistence type="inferred from homology"/>
<dbReference type="GO" id="GO:0032958">
    <property type="term" value="P:inositol phosphate biosynthetic process"/>
    <property type="evidence" value="ECO:0007669"/>
    <property type="project" value="InterPro"/>
</dbReference>
<dbReference type="PANTHER" id="PTHR12400:SF51">
    <property type="entry name" value="INOSITOL POLYPHOSPHATE MULTIKINASE"/>
    <property type="match status" value="1"/>
</dbReference>
<comment type="similarity">
    <text evidence="1 8">Belongs to the inositol phosphokinase (IPK) family.</text>
</comment>
<gene>
    <name evidence="9" type="ORF">FBUS_06392</name>
</gene>
<comment type="catalytic activity">
    <reaction evidence="7">
        <text>1D-myo-inositol 1,3,4,6-tetrakisphosphate + ATP = 1D-myo-inositol 1,3,4,5,6-pentakisphosphate + ADP + H(+)</text>
        <dbReference type="Rhea" id="RHEA:12717"/>
        <dbReference type="ChEBI" id="CHEBI:15378"/>
        <dbReference type="ChEBI" id="CHEBI:30616"/>
        <dbReference type="ChEBI" id="CHEBI:57660"/>
        <dbReference type="ChEBI" id="CHEBI:57733"/>
        <dbReference type="ChEBI" id="CHEBI:456216"/>
        <dbReference type="EC" id="2.7.1.140"/>
    </reaction>
</comment>